<keyword evidence="3 9" id="KW-0032">Aminotransferase</keyword>
<evidence type="ECO:0000256" key="5">
    <source>
        <dbReference type="ARBA" id="ARBA00022898"/>
    </source>
</evidence>
<feature type="compositionally biased region" description="Low complexity" evidence="6">
    <location>
        <begin position="56"/>
        <end position="68"/>
    </location>
</feature>
<comment type="caution">
    <text evidence="9">The sequence shown here is derived from an EMBL/GenBank/DDBJ whole genome shotgun (WGS) entry which is preliminary data.</text>
</comment>
<dbReference type="InterPro" id="IPR004839">
    <property type="entry name" value="Aminotransferase_I/II_large"/>
</dbReference>
<dbReference type="EMBL" id="JAGRRH010000013">
    <property type="protein sequence ID" value="KAG7359731.1"/>
    <property type="molecule type" value="Genomic_DNA"/>
</dbReference>
<dbReference type="Proteomes" id="UP000693970">
    <property type="component" value="Unassembled WGS sequence"/>
</dbReference>
<evidence type="ECO:0000256" key="3">
    <source>
        <dbReference type="ARBA" id="ARBA00022576"/>
    </source>
</evidence>
<comment type="cofactor">
    <cofactor evidence="1">
        <name>pyridoxal 5'-phosphate</name>
        <dbReference type="ChEBI" id="CHEBI:597326"/>
    </cofactor>
</comment>
<dbReference type="FunFam" id="3.40.640.10:FF:000024">
    <property type="entry name" value="Kynurenine--oxoglutarate transaminase 3"/>
    <property type="match status" value="1"/>
</dbReference>
<dbReference type="PANTHER" id="PTHR43807:SF20">
    <property type="entry name" value="FI04487P"/>
    <property type="match status" value="1"/>
</dbReference>
<keyword evidence="7" id="KW-0732">Signal</keyword>
<name>A0A9K3LF35_9STRA</name>
<evidence type="ECO:0000259" key="8">
    <source>
        <dbReference type="Pfam" id="PF00155"/>
    </source>
</evidence>
<dbReference type="GO" id="GO:0016212">
    <property type="term" value="F:kynurenine-oxoglutarate transaminase activity"/>
    <property type="evidence" value="ECO:0007669"/>
    <property type="project" value="TreeGrafter"/>
</dbReference>
<evidence type="ECO:0000256" key="1">
    <source>
        <dbReference type="ARBA" id="ARBA00001933"/>
    </source>
</evidence>
<evidence type="ECO:0000256" key="6">
    <source>
        <dbReference type="SAM" id="MobiDB-lite"/>
    </source>
</evidence>
<feature type="domain" description="Aminotransferase class I/classII large" evidence="8">
    <location>
        <begin position="101"/>
        <end position="518"/>
    </location>
</feature>
<dbReference type="CDD" id="cd00609">
    <property type="entry name" value="AAT_like"/>
    <property type="match status" value="1"/>
</dbReference>
<evidence type="ECO:0000313" key="10">
    <source>
        <dbReference type="Proteomes" id="UP000693970"/>
    </source>
</evidence>
<dbReference type="AlphaFoldDB" id="A0A9K3LF35"/>
<gene>
    <name evidence="9" type="ORF">IV203_034829</name>
</gene>
<evidence type="ECO:0000256" key="7">
    <source>
        <dbReference type="SAM" id="SignalP"/>
    </source>
</evidence>
<reference evidence="9" key="2">
    <citation type="submission" date="2021-04" db="EMBL/GenBank/DDBJ databases">
        <authorList>
            <person name="Podell S."/>
        </authorList>
    </citation>
    <scope>NUCLEOTIDE SEQUENCE</scope>
    <source>
        <strain evidence="9">Hildebrandi</strain>
    </source>
</reference>
<dbReference type="GO" id="GO:0030170">
    <property type="term" value="F:pyridoxal phosphate binding"/>
    <property type="evidence" value="ECO:0007669"/>
    <property type="project" value="InterPro"/>
</dbReference>
<dbReference type="PANTHER" id="PTHR43807">
    <property type="entry name" value="FI04487P"/>
    <property type="match status" value="1"/>
</dbReference>
<protein>
    <submittedName>
        <fullName evidence="9">Aminotransferase</fullName>
    </submittedName>
</protein>
<dbReference type="Pfam" id="PF00155">
    <property type="entry name" value="Aminotran_1_2"/>
    <property type="match status" value="1"/>
</dbReference>
<feature type="signal peptide" evidence="7">
    <location>
        <begin position="1"/>
        <end position="20"/>
    </location>
</feature>
<dbReference type="OrthoDB" id="2414662at2759"/>
<dbReference type="InterPro" id="IPR051326">
    <property type="entry name" value="Kynurenine-oxoglutarate_AT"/>
</dbReference>
<feature type="chain" id="PRO_5039889369" evidence="7">
    <location>
        <begin position="21"/>
        <end position="543"/>
    </location>
</feature>
<comment type="similarity">
    <text evidence="2">Belongs to the class-I pyridoxal-phosphate-dependent aminotransferase family.</text>
</comment>
<reference evidence="9" key="1">
    <citation type="journal article" date="2021" name="Sci. Rep.">
        <title>Diploid genomic architecture of Nitzschia inconspicua, an elite biomass production diatom.</title>
        <authorList>
            <person name="Oliver A."/>
            <person name="Podell S."/>
            <person name="Pinowska A."/>
            <person name="Traller J.C."/>
            <person name="Smith S.R."/>
            <person name="McClure R."/>
            <person name="Beliaev A."/>
            <person name="Bohutskyi P."/>
            <person name="Hill E.A."/>
            <person name="Rabines A."/>
            <person name="Zheng H."/>
            <person name="Allen L.Z."/>
            <person name="Kuo A."/>
            <person name="Grigoriev I.V."/>
            <person name="Allen A.E."/>
            <person name="Hazlebeck D."/>
            <person name="Allen E.E."/>
        </authorList>
    </citation>
    <scope>NUCLEOTIDE SEQUENCE</scope>
    <source>
        <strain evidence="9">Hildebrandi</strain>
    </source>
</reference>
<dbReference type="GO" id="GO:0005737">
    <property type="term" value="C:cytoplasm"/>
    <property type="evidence" value="ECO:0007669"/>
    <property type="project" value="TreeGrafter"/>
</dbReference>
<accession>A0A9K3LF35</accession>
<keyword evidence="4" id="KW-0808">Transferase</keyword>
<feature type="region of interest" description="Disordered" evidence="6">
    <location>
        <begin position="49"/>
        <end position="70"/>
    </location>
</feature>
<organism evidence="9 10">
    <name type="scientific">Nitzschia inconspicua</name>
    <dbReference type="NCBI Taxonomy" id="303405"/>
    <lineage>
        <taxon>Eukaryota</taxon>
        <taxon>Sar</taxon>
        <taxon>Stramenopiles</taxon>
        <taxon>Ochrophyta</taxon>
        <taxon>Bacillariophyta</taxon>
        <taxon>Bacillariophyceae</taxon>
        <taxon>Bacillariophycidae</taxon>
        <taxon>Bacillariales</taxon>
        <taxon>Bacillariaceae</taxon>
        <taxon>Nitzschia</taxon>
    </lineage>
</organism>
<sequence length="543" mass="59391">MFQSTALLAVICIYITQSWSSAFQPSSRKQCLSRPGATKESQLRTLVQSVSRQSGDDSTSASSSADDGIAFSPGEATIRLGLSTGPTVWTEFGRIAQEFDPVNLGQGFPDWLPPKFAVDSLVEAVLDSAQSPHQYTRPAGHPNLVQQLARRYSIHMKRDIHPMDEIAVTVGASQALYLSLQTLIKPGDEVVLFEPFFDLYVNQVHLAGGTPVFVPLYFEPYDDQIEGEVSGGEWKLDRRELMKFVSPKTKAIILNSPHNPTGKVFTRSEMETIAESLDLAGPACVVLSDEVYKYIVHAPPKEQFTSDSPLCAGHTHFASLPGMWDRTITISSAGKTFSATGWQVGWCIGPRRLIGPIHQLLPYVQFCASTVIQEALARSLPRADEPYEGHSSYYEYLKDKYTKKRDLLVNALTNAGFAVPDYQRTPGGGFFIFARAGNAIVDLIPPKYLMAKNPAAPGGVARQDWALCQWMAEEIGLLCIPSSPFFSMVKAEEGASDSFIRVAFCKNDETIEAAAKALERLKTMEVGAGKSSNATIASTGDVK</sequence>
<evidence type="ECO:0000256" key="2">
    <source>
        <dbReference type="ARBA" id="ARBA00007441"/>
    </source>
</evidence>
<evidence type="ECO:0000256" key="4">
    <source>
        <dbReference type="ARBA" id="ARBA00022679"/>
    </source>
</evidence>
<proteinExistence type="inferred from homology"/>
<evidence type="ECO:0000313" key="9">
    <source>
        <dbReference type="EMBL" id="KAG7359731.1"/>
    </source>
</evidence>
<keyword evidence="10" id="KW-1185">Reference proteome</keyword>
<keyword evidence="5" id="KW-0663">Pyridoxal phosphate</keyword>